<proteinExistence type="predicted"/>
<dbReference type="GO" id="GO:0016779">
    <property type="term" value="F:nucleotidyltransferase activity"/>
    <property type="evidence" value="ECO:0007669"/>
    <property type="project" value="UniProtKB-KW"/>
</dbReference>
<keyword evidence="2" id="KW-0548">Nucleotidyltransferase</keyword>
<evidence type="ECO:0000259" key="1">
    <source>
        <dbReference type="Pfam" id="PF12804"/>
    </source>
</evidence>
<dbReference type="PANTHER" id="PTHR43777:SF1">
    <property type="entry name" value="MOLYBDENUM COFACTOR CYTIDYLYLTRANSFERASE"/>
    <property type="match status" value="1"/>
</dbReference>
<dbReference type="InterPro" id="IPR029044">
    <property type="entry name" value="Nucleotide-diphossugar_trans"/>
</dbReference>
<dbReference type="AlphaFoldDB" id="A0A0W8FX07"/>
<keyword evidence="2" id="KW-0808">Transferase</keyword>
<feature type="domain" description="MobA-like NTP transferase" evidence="1">
    <location>
        <begin position="1"/>
        <end position="146"/>
    </location>
</feature>
<dbReference type="Gene3D" id="3.90.550.10">
    <property type="entry name" value="Spore Coat Polysaccharide Biosynthesis Protein SpsA, Chain A"/>
    <property type="match status" value="1"/>
</dbReference>
<comment type="caution">
    <text evidence="2">The sequence shown here is derived from an EMBL/GenBank/DDBJ whole genome shotgun (WGS) entry which is preliminary data.</text>
</comment>
<evidence type="ECO:0000313" key="2">
    <source>
        <dbReference type="EMBL" id="KUG25445.1"/>
    </source>
</evidence>
<organism evidence="2">
    <name type="scientific">hydrocarbon metagenome</name>
    <dbReference type="NCBI Taxonomy" id="938273"/>
    <lineage>
        <taxon>unclassified sequences</taxon>
        <taxon>metagenomes</taxon>
        <taxon>ecological metagenomes</taxon>
    </lineage>
</organism>
<gene>
    <name evidence="2" type="ORF">ASZ90_004730</name>
</gene>
<name>A0A0W8FX07_9ZZZZ</name>
<dbReference type="PANTHER" id="PTHR43777">
    <property type="entry name" value="MOLYBDENUM COFACTOR CYTIDYLYLTRANSFERASE"/>
    <property type="match status" value="1"/>
</dbReference>
<reference evidence="2" key="1">
    <citation type="journal article" date="2015" name="Proc. Natl. Acad. Sci. U.S.A.">
        <title>Networks of energetic and metabolic interactions define dynamics in microbial communities.</title>
        <authorList>
            <person name="Embree M."/>
            <person name="Liu J.K."/>
            <person name="Al-Bassam M.M."/>
            <person name="Zengler K."/>
        </authorList>
    </citation>
    <scope>NUCLEOTIDE SEQUENCE</scope>
</reference>
<protein>
    <submittedName>
        <fullName evidence="2">Ctp:molybdopterin cytidylyltransferase</fullName>
    </submittedName>
</protein>
<sequence>MNAFKPLLKLGNGKTFIQSIVEKLSTVCDEIVVVTGFKRNEIEENLKSIEQKEKIKFVFNKDYKSGMFTSLQAGLTKANSKWCLYHFVDQPSLSLNFYSDFIKQIYNQFNWIQPTCNNRKGHPILFDDFVKDKILESDFNNNLRDVTLDKSINKKFWECKNELIFQDIDTETEYLDFFDH</sequence>
<accession>A0A0W8FX07</accession>
<dbReference type="InterPro" id="IPR025877">
    <property type="entry name" value="MobA-like_NTP_Trfase"/>
</dbReference>
<dbReference type="SUPFAM" id="SSF53448">
    <property type="entry name" value="Nucleotide-diphospho-sugar transferases"/>
    <property type="match status" value="1"/>
</dbReference>
<dbReference type="Pfam" id="PF12804">
    <property type="entry name" value="NTP_transf_3"/>
    <property type="match status" value="1"/>
</dbReference>
<dbReference type="EMBL" id="LNQE01000682">
    <property type="protein sequence ID" value="KUG25445.1"/>
    <property type="molecule type" value="Genomic_DNA"/>
</dbReference>